<evidence type="ECO:0000256" key="1">
    <source>
        <dbReference type="ARBA" id="ARBA00023015"/>
    </source>
</evidence>
<dbReference type="GO" id="GO:0006950">
    <property type="term" value="P:response to stress"/>
    <property type="evidence" value="ECO:0007669"/>
    <property type="project" value="TreeGrafter"/>
</dbReference>
<dbReference type="RefSeq" id="WP_091219107.1">
    <property type="nucleotide sequence ID" value="NZ_FNHE01000006.1"/>
</dbReference>
<dbReference type="GO" id="GO:0003700">
    <property type="term" value="F:DNA-binding transcription factor activity"/>
    <property type="evidence" value="ECO:0007669"/>
    <property type="project" value="InterPro"/>
</dbReference>
<organism evidence="5 6">
    <name type="scientific">Geodermatophilus siccatus</name>
    <dbReference type="NCBI Taxonomy" id="1137991"/>
    <lineage>
        <taxon>Bacteria</taxon>
        <taxon>Bacillati</taxon>
        <taxon>Actinomycetota</taxon>
        <taxon>Actinomycetes</taxon>
        <taxon>Geodermatophilales</taxon>
        <taxon>Geodermatophilaceae</taxon>
        <taxon>Geodermatophilus</taxon>
    </lineage>
</organism>
<dbReference type="EMBL" id="FNHE01000006">
    <property type="protein sequence ID" value="SDM54868.1"/>
    <property type="molecule type" value="Genomic_DNA"/>
</dbReference>
<evidence type="ECO:0000259" key="4">
    <source>
        <dbReference type="PROSITE" id="PS50995"/>
    </source>
</evidence>
<evidence type="ECO:0000313" key="5">
    <source>
        <dbReference type="EMBL" id="SDM54868.1"/>
    </source>
</evidence>
<dbReference type="PROSITE" id="PS50995">
    <property type="entry name" value="HTH_MARR_2"/>
    <property type="match status" value="1"/>
</dbReference>
<dbReference type="InterPro" id="IPR036388">
    <property type="entry name" value="WH-like_DNA-bd_sf"/>
</dbReference>
<gene>
    <name evidence="5" type="ORF">SAMN05660642_02774</name>
</gene>
<dbReference type="Proteomes" id="UP000198680">
    <property type="component" value="Unassembled WGS sequence"/>
</dbReference>
<evidence type="ECO:0000313" key="6">
    <source>
        <dbReference type="Proteomes" id="UP000198680"/>
    </source>
</evidence>
<dbReference type="SMART" id="SM00347">
    <property type="entry name" value="HTH_MARR"/>
    <property type="match status" value="1"/>
</dbReference>
<accession>A0A1G9U4Q2</accession>
<dbReference type="PANTHER" id="PTHR33164">
    <property type="entry name" value="TRANSCRIPTIONAL REGULATOR, MARR FAMILY"/>
    <property type="match status" value="1"/>
</dbReference>
<dbReference type="PANTHER" id="PTHR33164:SF64">
    <property type="entry name" value="TRANSCRIPTIONAL REGULATOR SLYA"/>
    <property type="match status" value="1"/>
</dbReference>
<evidence type="ECO:0000256" key="2">
    <source>
        <dbReference type="ARBA" id="ARBA00023125"/>
    </source>
</evidence>
<keyword evidence="3" id="KW-0804">Transcription</keyword>
<dbReference type="STRING" id="1137991.SAMN05660642_02774"/>
<feature type="domain" description="HTH marR-type" evidence="4">
    <location>
        <begin position="7"/>
        <end position="139"/>
    </location>
</feature>
<dbReference type="InterPro" id="IPR000835">
    <property type="entry name" value="HTH_MarR-typ"/>
</dbReference>
<dbReference type="InterPro" id="IPR036390">
    <property type="entry name" value="WH_DNA-bd_sf"/>
</dbReference>
<dbReference type="SUPFAM" id="SSF46785">
    <property type="entry name" value="Winged helix' DNA-binding domain"/>
    <property type="match status" value="1"/>
</dbReference>
<dbReference type="InterPro" id="IPR039422">
    <property type="entry name" value="MarR/SlyA-like"/>
</dbReference>
<dbReference type="OrthoDB" id="4462574at2"/>
<dbReference type="Pfam" id="PF01047">
    <property type="entry name" value="MarR"/>
    <property type="match status" value="1"/>
</dbReference>
<proteinExistence type="predicted"/>
<dbReference type="PRINTS" id="PR00598">
    <property type="entry name" value="HTHMARR"/>
</dbReference>
<dbReference type="AlphaFoldDB" id="A0A1G9U4Q2"/>
<sequence>MPRPPGGPPIGLLLDRVAREVSRAFDARLTAAGGSRAVWLVLVALRPGAVASQRELADALGVRAATLTQQLDAMEAAGLVARSRDPGNRRVHRVALTAAGLQLFDRLRDAARAHDEQLRAGLDADDLARVAATLERMRRNVTG</sequence>
<dbReference type="Gene3D" id="1.10.10.10">
    <property type="entry name" value="Winged helix-like DNA-binding domain superfamily/Winged helix DNA-binding domain"/>
    <property type="match status" value="1"/>
</dbReference>
<keyword evidence="1" id="KW-0805">Transcription regulation</keyword>
<keyword evidence="6" id="KW-1185">Reference proteome</keyword>
<evidence type="ECO:0000256" key="3">
    <source>
        <dbReference type="ARBA" id="ARBA00023163"/>
    </source>
</evidence>
<keyword evidence="2" id="KW-0238">DNA-binding</keyword>
<protein>
    <submittedName>
        <fullName evidence="5">MarR family transcriptional regulator, transcriptional regulator for hemolysin</fullName>
    </submittedName>
</protein>
<reference evidence="6" key="1">
    <citation type="submission" date="2016-10" db="EMBL/GenBank/DDBJ databases">
        <authorList>
            <person name="Varghese N."/>
            <person name="Submissions S."/>
        </authorList>
    </citation>
    <scope>NUCLEOTIDE SEQUENCE [LARGE SCALE GENOMIC DNA]</scope>
    <source>
        <strain evidence="6">DSM 45419</strain>
    </source>
</reference>
<dbReference type="GO" id="GO:0003677">
    <property type="term" value="F:DNA binding"/>
    <property type="evidence" value="ECO:0007669"/>
    <property type="project" value="UniProtKB-KW"/>
</dbReference>
<name>A0A1G9U4Q2_9ACTN</name>